<gene>
    <name evidence="1" type="ORF">CS063_12870</name>
</gene>
<comment type="caution">
    <text evidence="1">The sequence shown here is derived from an EMBL/GenBank/DDBJ whole genome shotgun (WGS) entry which is preliminary data.</text>
</comment>
<keyword evidence="2" id="KW-1185">Reference proteome</keyword>
<dbReference type="EMBL" id="PEDL01000015">
    <property type="protein sequence ID" value="PHV70031.1"/>
    <property type="molecule type" value="Genomic_DNA"/>
</dbReference>
<evidence type="ECO:0000313" key="2">
    <source>
        <dbReference type="Proteomes" id="UP000224460"/>
    </source>
</evidence>
<sequence length="158" mass="18126">MFVILRKWIGGKQVVTVSRVANATRGELLCITYEILLENIKLAIEQQETREIYLKKAIETLHVLAEGLNLEYALAGEILRLYIYVQGLLLTYKVTDKELEEAYFIIRSLLEGYQEVCKHQTETQVSMQNTETVYAGITYGRTELDEIVLTDSNRGFKA</sequence>
<name>A0AC61DBC6_9FIRM</name>
<evidence type="ECO:0000313" key="1">
    <source>
        <dbReference type="EMBL" id="PHV70031.1"/>
    </source>
</evidence>
<proteinExistence type="predicted"/>
<dbReference type="Proteomes" id="UP000224460">
    <property type="component" value="Unassembled WGS sequence"/>
</dbReference>
<reference evidence="1" key="1">
    <citation type="submission" date="2017-10" db="EMBL/GenBank/DDBJ databases">
        <title>Genome sequence of cellulolytic Lachnospiraceae bacterium XHS1971 isolated from hotspring sediment.</title>
        <authorList>
            <person name="Vasudevan G."/>
            <person name="Joshi A.J."/>
            <person name="Hivarkar S."/>
            <person name="Lanjekar V.B."/>
            <person name="Dhakephalkar P.K."/>
            <person name="Dagar S."/>
        </authorList>
    </citation>
    <scope>NUCLEOTIDE SEQUENCE</scope>
    <source>
        <strain evidence="1">XHS1971</strain>
    </source>
</reference>
<organism evidence="1 2">
    <name type="scientific">Sporanaerobium hydrogeniformans</name>
    <dbReference type="NCBI Taxonomy" id="3072179"/>
    <lineage>
        <taxon>Bacteria</taxon>
        <taxon>Bacillati</taxon>
        <taxon>Bacillota</taxon>
        <taxon>Clostridia</taxon>
        <taxon>Lachnospirales</taxon>
        <taxon>Lachnospiraceae</taxon>
        <taxon>Sporanaerobium</taxon>
    </lineage>
</organism>
<protein>
    <submittedName>
        <fullName evidence="1">Uncharacterized protein</fullName>
    </submittedName>
</protein>
<accession>A0AC61DBC6</accession>